<comment type="caution">
    <text evidence="2">The sequence shown here is derived from an EMBL/GenBank/DDBJ whole genome shotgun (WGS) entry which is preliminary data.</text>
</comment>
<evidence type="ECO:0000313" key="2">
    <source>
        <dbReference type="EMBL" id="RLQ82557.1"/>
    </source>
</evidence>
<keyword evidence="3" id="KW-1185">Reference proteome</keyword>
<organism evidence="2 3">
    <name type="scientific">Mycetocola zhadangensis</name>
    <dbReference type="NCBI Taxonomy" id="1164595"/>
    <lineage>
        <taxon>Bacteria</taxon>
        <taxon>Bacillati</taxon>
        <taxon>Actinomycetota</taxon>
        <taxon>Actinomycetes</taxon>
        <taxon>Micrococcales</taxon>
        <taxon>Microbacteriaceae</taxon>
        <taxon>Mycetocola</taxon>
    </lineage>
</organism>
<evidence type="ECO:0000313" key="3">
    <source>
        <dbReference type="Proteomes" id="UP000282460"/>
    </source>
</evidence>
<accession>A0A3L7IWH3</accession>
<name>A0A3L7IWH3_9MICO</name>
<dbReference type="AlphaFoldDB" id="A0A3L7IWH3"/>
<protein>
    <submittedName>
        <fullName evidence="2">Uncharacterized protein</fullName>
    </submittedName>
</protein>
<dbReference type="Proteomes" id="UP000282460">
    <property type="component" value="Unassembled WGS sequence"/>
</dbReference>
<dbReference type="EMBL" id="RCWJ01000003">
    <property type="protein sequence ID" value="RLQ82557.1"/>
    <property type="molecule type" value="Genomic_DNA"/>
</dbReference>
<sequence length="59" mass="6716">MTEREPMTVRDGVWVGANELLRGRKRLFGRPQPVARSETVAKSAREPPLGTERRANDRL</sequence>
<feature type="region of interest" description="Disordered" evidence="1">
    <location>
        <begin position="31"/>
        <end position="59"/>
    </location>
</feature>
<gene>
    <name evidence="2" type="ORF">D9V28_11330</name>
</gene>
<proteinExistence type="predicted"/>
<evidence type="ECO:0000256" key="1">
    <source>
        <dbReference type="SAM" id="MobiDB-lite"/>
    </source>
</evidence>
<reference evidence="2 3" key="1">
    <citation type="submission" date="2018-10" db="EMBL/GenBank/DDBJ databases">
        <authorList>
            <person name="Li J."/>
        </authorList>
    </citation>
    <scope>NUCLEOTIDE SEQUENCE [LARGE SCALE GENOMIC DNA]</scope>
    <source>
        <strain evidence="2 3">ZD1-4</strain>
    </source>
</reference>